<evidence type="ECO:0000313" key="1">
    <source>
        <dbReference type="EMBL" id="MEH0638679.1"/>
    </source>
</evidence>
<comment type="caution">
    <text evidence="1">The sequence shown here is derived from an EMBL/GenBank/DDBJ whole genome shotgun (WGS) entry which is preliminary data.</text>
</comment>
<keyword evidence="2" id="KW-1185">Reference proteome</keyword>
<dbReference type="Proteomes" id="UP001310290">
    <property type="component" value="Unassembled WGS sequence"/>
</dbReference>
<organism evidence="1 2">
    <name type="scientific">Streptomyces bottropensis</name>
    <dbReference type="NCBI Taxonomy" id="42235"/>
    <lineage>
        <taxon>Bacteria</taxon>
        <taxon>Bacillati</taxon>
        <taxon>Actinomycetota</taxon>
        <taxon>Actinomycetes</taxon>
        <taxon>Kitasatosporales</taxon>
        <taxon>Streptomycetaceae</taxon>
        <taxon>Streptomyces</taxon>
    </lineage>
</organism>
<accession>A0ABU8AYD3</accession>
<reference evidence="1" key="1">
    <citation type="submission" date="2023-04" db="EMBL/GenBank/DDBJ databases">
        <title>Genomic diversity of scab-causing Streptomyces spp. in the province of Quebec, Canada.</title>
        <authorList>
            <person name="Biessy A."/>
            <person name="Cadieux M."/>
            <person name="Ciotola M."/>
            <person name="Filion M."/>
        </authorList>
    </citation>
    <scope>NUCLEOTIDE SEQUENCE</scope>
    <source>
        <strain evidence="1">B21-115</strain>
    </source>
</reference>
<evidence type="ECO:0000313" key="2">
    <source>
        <dbReference type="Proteomes" id="UP001310290"/>
    </source>
</evidence>
<dbReference type="Gene3D" id="2.60.120.10">
    <property type="entry name" value="Jelly Rolls"/>
    <property type="match status" value="1"/>
</dbReference>
<dbReference type="EMBL" id="JARULZ010000002">
    <property type="protein sequence ID" value="MEH0638679.1"/>
    <property type="molecule type" value="Genomic_DNA"/>
</dbReference>
<proteinExistence type="predicted"/>
<dbReference type="InterPro" id="IPR011051">
    <property type="entry name" value="RmlC_Cupin_sf"/>
</dbReference>
<dbReference type="InterPro" id="IPR014710">
    <property type="entry name" value="RmlC-like_jellyroll"/>
</dbReference>
<dbReference type="RefSeq" id="WP_398592755.1">
    <property type="nucleotide sequence ID" value="NZ_JBIRXH010000003.1"/>
</dbReference>
<name>A0ABU8AYD3_9ACTN</name>
<protein>
    <recommendedName>
        <fullName evidence="3">Cupin domain-containing protein</fullName>
    </recommendedName>
</protein>
<dbReference type="SUPFAM" id="SSF51182">
    <property type="entry name" value="RmlC-like cupins"/>
    <property type="match status" value="1"/>
</dbReference>
<evidence type="ECO:0008006" key="3">
    <source>
        <dbReference type="Google" id="ProtNLM"/>
    </source>
</evidence>
<gene>
    <name evidence="1" type="ORF">QBA35_36355</name>
</gene>
<sequence>MTGTTRQDTPVAIEGGGVELRTRAVGGDLSVAFVQLPQGTDLRPALKGLTDDLCQCPHWGYMIKGRLKMVTKDGEEVYEAGQAFHWPPGHAPVALEDCEYVDFSPTDEFTAVIDHITSQG</sequence>